<protein>
    <recommendedName>
        <fullName evidence="6">Peptidase M16 N-terminal domain-containing protein</fullName>
    </recommendedName>
</protein>
<feature type="domain" description="Peptidase M16 N-terminal" evidence="6">
    <location>
        <begin position="151"/>
        <end position="215"/>
    </location>
</feature>
<gene>
    <name evidence="7" type="ORF">METZ01_LOCUS424230</name>
</gene>
<keyword evidence="5" id="KW-0482">Metalloprotease</keyword>
<accession>A0A382XJR1</accession>
<dbReference type="InterPro" id="IPR011249">
    <property type="entry name" value="Metalloenz_LuxS/M16"/>
</dbReference>
<dbReference type="InterPro" id="IPR050626">
    <property type="entry name" value="Peptidase_M16"/>
</dbReference>
<keyword evidence="3" id="KW-0378">Hydrolase</keyword>
<dbReference type="PANTHER" id="PTHR43690">
    <property type="entry name" value="NARDILYSIN"/>
    <property type="match status" value="1"/>
</dbReference>
<feature type="domain" description="Peptidase M16 N-terminal" evidence="6">
    <location>
        <begin position="33"/>
        <end position="88"/>
    </location>
</feature>
<keyword evidence="4" id="KW-0862">Zinc</keyword>
<dbReference type="GO" id="GO:0008237">
    <property type="term" value="F:metallopeptidase activity"/>
    <property type="evidence" value="ECO:0007669"/>
    <property type="project" value="UniProtKB-KW"/>
</dbReference>
<evidence type="ECO:0000256" key="3">
    <source>
        <dbReference type="ARBA" id="ARBA00022801"/>
    </source>
</evidence>
<evidence type="ECO:0000313" key="7">
    <source>
        <dbReference type="EMBL" id="SVD71376.1"/>
    </source>
</evidence>
<proteinExistence type="inferred from homology"/>
<evidence type="ECO:0000256" key="4">
    <source>
        <dbReference type="ARBA" id="ARBA00022833"/>
    </source>
</evidence>
<keyword evidence="2" id="KW-0645">Protease</keyword>
<dbReference type="Gene3D" id="3.30.830.10">
    <property type="entry name" value="Metalloenzyme, LuxS/M16 peptidase-like"/>
    <property type="match status" value="1"/>
</dbReference>
<evidence type="ECO:0000256" key="1">
    <source>
        <dbReference type="ARBA" id="ARBA00007261"/>
    </source>
</evidence>
<organism evidence="7">
    <name type="scientific">marine metagenome</name>
    <dbReference type="NCBI Taxonomy" id="408172"/>
    <lineage>
        <taxon>unclassified sequences</taxon>
        <taxon>metagenomes</taxon>
        <taxon>ecological metagenomes</taxon>
    </lineage>
</organism>
<dbReference type="PANTHER" id="PTHR43690:SF17">
    <property type="entry name" value="PROTEIN YHJJ"/>
    <property type="match status" value="1"/>
</dbReference>
<dbReference type="AlphaFoldDB" id="A0A382XJR1"/>
<feature type="non-terminal residue" evidence="7">
    <location>
        <position position="226"/>
    </location>
</feature>
<name>A0A382XJR1_9ZZZZ</name>
<sequence length="226" mass="26421">MMRGIFGLFLFPVLLGAQQVAVKEHELSNGMKVLLLERHDAPSVSGGWVARVGSVNERPGITGIAHLFEHMMFKGTPKIGTKDYQKDLKIIAEQERVRDAMRLEERKMRAMWRKGEITDLQDPDQKTDEWKKLNEEFDKLMEEHRKVIVKNEFDRIYTANGGSRMNAYTSYDHTAYFITVPANKLELFMWMESGRLLEPVFREFYAERDVVFEERRMRTESTPLGK</sequence>
<dbReference type="EMBL" id="UINC01168375">
    <property type="protein sequence ID" value="SVD71376.1"/>
    <property type="molecule type" value="Genomic_DNA"/>
</dbReference>
<evidence type="ECO:0000256" key="2">
    <source>
        <dbReference type="ARBA" id="ARBA00022670"/>
    </source>
</evidence>
<dbReference type="InterPro" id="IPR011765">
    <property type="entry name" value="Pept_M16_N"/>
</dbReference>
<evidence type="ECO:0000259" key="6">
    <source>
        <dbReference type="Pfam" id="PF00675"/>
    </source>
</evidence>
<dbReference type="Pfam" id="PF00675">
    <property type="entry name" value="Peptidase_M16"/>
    <property type="match status" value="2"/>
</dbReference>
<dbReference type="GO" id="GO:0006508">
    <property type="term" value="P:proteolysis"/>
    <property type="evidence" value="ECO:0007669"/>
    <property type="project" value="UniProtKB-KW"/>
</dbReference>
<dbReference type="GO" id="GO:0046872">
    <property type="term" value="F:metal ion binding"/>
    <property type="evidence" value="ECO:0007669"/>
    <property type="project" value="InterPro"/>
</dbReference>
<reference evidence="7" key="1">
    <citation type="submission" date="2018-05" db="EMBL/GenBank/DDBJ databases">
        <authorList>
            <person name="Lanie J.A."/>
            <person name="Ng W.-L."/>
            <person name="Kazmierczak K.M."/>
            <person name="Andrzejewski T.M."/>
            <person name="Davidsen T.M."/>
            <person name="Wayne K.J."/>
            <person name="Tettelin H."/>
            <person name="Glass J.I."/>
            <person name="Rusch D."/>
            <person name="Podicherti R."/>
            <person name="Tsui H.-C.T."/>
            <person name="Winkler M.E."/>
        </authorList>
    </citation>
    <scope>NUCLEOTIDE SEQUENCE</scope>
</reference>
<comment type="similarity">
    <text evidence="1">Belongs to the peptidase M16 family.</text>
</comment>
<dbReference type="SUPFAM" id="SSF63411">
    <property type="entry name" value="LuxS/MPP-like metallohydrolase"/>
    <property type="match status" value="1"/>
</dbReference>
<evidence type="ECO:0000256" key="5">
    <source>
        <dbReference type="ARBA" id="ARBA00023049"/>
    </source>
</evidence>